<dbReference type="GO" id="GO:0090729">
    <property type="term" value="F:toxin activity"/>
    <property type="evidence" value="ECO:0007669"/>
    <property type="project" value="UniProtKB-KW"/>
</dbReference>
<evidence type="ECO:0000313" key="8">
    <source>
        <dbReference type="EMBL" id="KJL25488.1"/>
    </source>
</evidence>
<dbReference type="InterPro" id="IPR044153">
    <property type="entry name" value="PIN_Pae0151-like"/>
</dbReference>
<gene>
    <name evidence="8" type="primary">vapC3</name>
    <name evidence="6" type="synonym">vapC</name>
    <name evidence="8" type="ORF">RN51_00625</name>
</gene>
<proteinExistence type="inferred from homology"/>
<dbReference type="Proteomes" id="UP000033725">
    <property type="component" value="Unassembled WGS sequence"/>
</dbReference>
<dbReference type="AlphaFoldDB" id="A0A0F0KX63"/>
<name>A0A0F0KX63_9MICO</name>
<dbReference type="Gene3D" id="3.40.50.1010">
    <property type="entry name" value="5'-nuclease"/>
    <property type="match status" value="1"/>
</dbReference>
<dbReference type="InterPro" id="IPR022907">
    <property type="entry name" value="VapC_family"/>
</dbReference>
<reference evidence="8 9" key="1">
    <citation type="submission" date="2015-02" db="EMBL/GenBank/DDBJ databases">
        <title>Draft genome sequences of ten Microbacterium spp. with emphasis on heavy metal contaminated environments.</title>
        <authorList>
            <person name="Corretto E."/>
        </authorList>
    </citation>
    <scope>NUCLEOTIDE SEQUENCE [LARGE SCALE GENOMIC DNA]</scope>
    <source>
        <strain evidence="8 9">BEL163</strain>
    </source>
</reference>
<evidence type="ECO:0000256" key="6">
    <source>
        <dbReference type="HAMAP-Rule" id="MF_00265"/>
    </source>
</evidence>
<comment type="caution">
    <text evidence="8">The sequence shown here is derived from an EMBL/GenBank/DDBJ whole genome shotgun (WGS) entry which is preliminary data.</text>
</comment>
<dbReference type="GO" id="GO:0016787">
    <property type="term" value="F:hydrolase activity"/>
    <property type="evidence" value="ECO:0007669"/>
    <property type="project" value="UniProtKB-KW"/>
</dbReference>
<feature type="binding site" evidence="6">
    <location>
        <position position="5"/>
    </location>
    <ligand>
        <name>Mg(2+)</name>
        <dbReference type="ChEBI" id="CHEBI:18420"/>
    </ligand>
</feature>
<dbReference type="InterPro" id="IPR029060">
    <property type="entry name" value="PIN-like_dom_sf"/>
</dbReference>
<dbReference type="InterPro" id="IPR051619">
    <property type="entry name" value="TypeII_TA_RNase_PINc/VapC"/>
</dbReference>
<comment type="function">
    <text evidence="6">Toxic component of a toxin-antitoxin (TA) system. An RNase.</text>
</comment>
<evidence type="ECO:0000256" key="3">
    <source>
        <dbReference type="ARBA" id="ARBA00022723"/>
    </source>
</evidence>
<dbReference type="RefSeq" id="WP_045262575.1">
    <property type="nucleotide sequence ID" value="NZ_JYIV01000016.1"/>
</dbReference>
<dbReference type="PATRIC" id="fig|82380.10.peg.624"/>
<dbReference type="CDD" id="cd09873">
    <property type="entry name" value="PIN_Pae0151-like"/>
    <property type="match status" value="1"/>
</dbReference>
<keyword evidence="2 6" id="KW-0540">Nuclease</keyword>
<dbReference type="EMBL" id="JYIV01000016">
    <property type="protein sequence ID" value="KJL25488.1"/>
    <property type="molecule type" value="Genomic_DNA"/>
</dbReference>
<dbReference type="InterPro" id="IPR002716">
    <property type="entry name" value="PIN_dom"/>
</dbReference>
<keyword evidence="1 6" id="KW-1277">Toxin-antitoxin system</keyword>
<evidence type="ECO:0000256" key="2">
    <source>
        <dbReference type="ARBA" id="ARBA00022722"/>
    </source>
</evidence>
<evidence type="ECO:0000259" key="7">
    <source>
        <dbReference type="Pfam" id="PF01850"/>
    </source>
</evidence>
<dbReference type="HAMAP" id="MF_00265">
    <property type="entry name" value="VapC_Nob1"/>
    <property type="match status" value="1"/>
</dbReference>
<sequence>MIVVDASVVVDVFCNVGSTSALHRRLTDEVLLAPDLLPVEVASALRGLNRGGALTDAALETAAVDLARLRVELHPTLPLIPRILALRHTMTAYDAAYVALASVFGCPLITHDRRLARAASGHCAVEVPVMPD</sequence>
<dbReference type="PANTHER" id="PTHR35901:SF1">
    <property type="entry name" value="EXONUCLEASE VAPC9"/>
    <property type="match status" value="1"/>
</dbReference>
<protein>
    <recommendedName>
        <fullName evidence="6">Ribonuclease VapC</fullName>
        <shortName evidence="6">RNase VapC</shortName>
        <ecNumber evidence="6">3.1.-.-</ecNumber>
    </recommendedName>
    <alternativeName>
        <fullName evidence="6">Toxin VapC</fullName>
    </alternativeName>
</protein>
<dbReference type="Pfam" id="PF01850">
    <property type="entry name" value="PIN"/>
    <property type="match status" value="1"/>
</dbReference>
<comment type="similarity">
    <text evidence="6">Belongs to the PINc/VapC protein family.</text>
</comment>
<dbReference type="OrthoDB" id="4377304at2"/>
<evidence type="ECO:0000256" key="5">
    <source>
        <dbReference type="ARBA" id="ARBA00022842"/>
    </source>
</evidence>
<evidence type="ECO:0000313" key="9">
    <source>
        <dbReference type="Proteomes" id="UP000033725"/>
    </source>
</evidence>
<dbReference type="SUPFAM" id="SSF88723">
    <property type="entry name" value="PIN domain-like"/>
    <property type="match status" value="1"/>
</dbReference>
<keyword evidence="5 6" id="KW-0460">Magnesium</keyword>
<evidence type="ECO:0000256" key="4">
    <source>
        <dbReference type="ARBA" id="ARBA00022801"/>
    </source>
</evidence>
<keyword evidence="4 6" id="KW-0378">Hydrolase</keyword>
<feature type="domain" description="PIN" evidence="7">
    <location>
        <begin position="2"/>
        <end position="119"/>
    </location>
</feature>
<keyword evidence="3 6" id="KW-0479">Metal-binding</keyword>
<keyword evidence="6" id="KW-0800">Toxin</keyword>
<comment type="cofactor">
    <cofactor evidence="6">
        <name>Mg(2+)</name>
        <dbReference type="ChEBI" id="CHEBI:18420"/>
    </cofactor>
</comment>
<dbReference type="PANTHER" id="PTHR35901">
    <property type="entry name" value="RIBONUCLEASE VAPC3"/>
    <property type="match status" value="1"/>
</dbReference>
<feature type="binding site" evidence="6">
    <location>
        <position position="94"/>
    </location>
    <ligand>
        <name>Mg(2+)</name>
        <dbReference type="ChEBI" id="CHEBI:18420"/>
    </ligand>
</feature>
<accession>A0A0F0KX63</accession>
<dbReference type="EC" id="3.1.-.-" evidence="6"/>
<evidence type="ECO:0000256" key="1">
    <source>
        <dbReference type="ARBA" id="ARBA00022649"/>
    </source>
</evidence>
<dbReference type="GO" id="GO:0004540">
    <property type="term" value="F:RNA nuclease activity"/>
    <property type="evidence" value="ECO:0007669"/>
    <property type="project" value="InterPro"/>
</dbReference>
<dbReference type="GO" id="GO:0000287">
    <property type="term" value="F:magnesium ion binding"/>
    <property type="evidence" value="ECO:0007669"/>
    <property type="project" value="UniProtKB-UniRule"/>
</dbReference>
<organism evidence="8 9">
    <name type="scientific">Microbacterium oxydans</name>
    <dbReference type="NCBI Taxonomy" id="82380"/>
    <lineage>
        <taxon>Bacteria</taxon>
        <taxon>Bacillati</taxon>
        <taxon>Actinomycetota</taxon>
        <taxon>Actinomycetes</taxon>
        <taxon>Micrococcales</taxon>
        <taxon>Microbacteriaceae</taxon>
        <taxon>Microbacterium</taxon>
    </lineage>
</organism>